<dbReference type="PANTHER" id="PTHR48182">
    <property type="entry name" value="PROTEIN SERAC1"/>
    <property type="match status" value="1"/>
</dbReference>
<gene>
    <name evidence="10" type="ORF">ASPWEDRAFT_105181</name>
</gene>
<evidence type="ECO:0000256" key="5">
    <source>
        <dbReference type="ARBA" id="ARBA00022824"/>
    </source>
</evidence>
<dbReference type="OrthoDB" id="5086500at2759"/>
<dbReference type="GO" id="GO:0005739">
    <property type="term" value="C:mitochondrion"/>
    <property type="evidence" value="ECO:0007669"/>
    <property type="project" value="UniProtKB-SubCell"/>
</dbReference>
<evidence type="ECO:0000256" key="6">
    <source>
        <dbReference type="ARBA" id="ARBA00023128"/>
    </source>
</evidence>
<evidence type="ECO:0000256" key="8">
    <source>
        <dbReference type="SAM" id="MobiDB-lite"/>
    </source>
</evidence>
<feature type="domain" description="DUF676" evidence="9">
    <location>
        <begin position="85"/>
        <end position="211"/>
    </location>
</feature>
<keyword evidence="5" id="KW-0256">Endoplasmic reticulum</keyword>
<dbReference type="GO" id="GO:0005783">
    <property type="term" value="C:endoplasmic reticulum"/>
    <property type="evidence" value="ECO:0007669"/>
    <property type="project" value="UniProtKB-SubCell"/>
</dbReference>
<evidence type="ECO:0000256" key="2">
    <source>
        <dbReference type="ARBA" id="ARBA00004240"/>
    </source>
</evidence>
<evidence type="ECO:0000259" key="9">
    <source>
        <dbReference type="Pfam" id="PF05057"/>
    </source>
</evidence>
<dbReference type="AlphaFoldDB" id="A0A1L9RUZ8"/>
<evidence type="ECO:0000256" key="4">
    <source>
        <dbReference type="ARBA" id="ARBA00007920"/>
    </source>
</evidence>
<sequence length="371" mass="41547">MFRKSHQGLLASAKHADLSPQSSCVSTSPQSLPSTDSIGRSSLSIETFQVVSNLGAGPSTKLESGEQPSYGITVVNDPEKATVDIVFVHGLMGNAHRTWYHEKEDVYWPKDLLGADLQDARTMVFGYEVDVWRPWNQVSQESISGYSADLLGCLSGYRRKASTRPLVFIAHSLGGLVVQQALITARESRDHYLRCIETYTIGICFLGTPHRGASLAAWGGRFAGVVNLVKPTNSQIVRLLEPRSKKLLEIRRAFHNLLEKRKDEGARIRIVCFYETIPMFKSCIVSEESATIDGEPSFPILANHMDMVRFSGHQDNGYKSISREIQQIIIDKDLGYVCPNCDRRWRADLIPGAPYFCPFCGRNRSDWNLYL</sequence>
<comment type="similarity">
    <text evidence="4">Belongs to the putative lipase ROG1 family.</text>
</comment>
<feature type="region of interest" description="Disordered" evidence="8">
    <location>
        <begin position="12"/>
        <end position="37"/>
    </location>
</feature>
<dbReference type="SUPFAM" id="SSF53474">
    <property type="entry name" value="alpha/beta-Hydrolases"/>
    <property type="match status" value="1"/>
</dbReference>
<evidence type="ECO:0000256" key="3">
    <source>
        <dbReference type="ARBA" id="ARBA00004370"/>
    </source>
</evidence>
<dbReference type="PANTHER" id="PTHR48182:SF2">
    <property type="entry name" value="PROTEIN SERAC1"/>
    <property type="match status" value="1"/>
</dbReference>
<dbReference type="InterPro" id="IPR052374">
    <property type="entry name" value="SERAC1"/>
</dbReference>
<evidence type="ECO:0000256" key="1">
    <source>
        <dbReference type="ARBA" id="ARBA00004173"/>
    </source>
</evidence>
<dbReference type="Gene3D" id="3.40.50.1820">
    <property type="entry name" value="alpha/beta hydrolase"/>
    <property type="match status" value="1"/>
</dbReference>
<protein>
    <recommendedName>
        <fullName evidence="9">DUF676 domain-containing protein</fullName>
    </recommendedName>
</protein>
<dbReference type="RefSeq" id="XP_040692390.1">
    <property type="nucleotide sequence ID" value="XM_040827705.1"/>
</dbReference>
<dbReference type="VEuPathDB" id="FungiDB:ASPWEDRAFT_105181"/>
<reference evidence="11" key="1">
    <citation type="journal article" date="2017" name="Genome Biol.">
        <title>Comparative genomics reveals high biological diversity and specific adaptations in the industrially and medically important fungal genus Aspergillus.</title>
        <authorList>
            <person name="de Vries R.P."/>
            <person name="Riley R."/>
            <person name="Wiebenga A."/>
            <person name="Aguilar-Osorio G."/>
            <person name="Amillis S."/>
            <person name="Uchima C.A."/>
            <person name="Anderluh G."/>
            <person name="Asadollahi M."/>
            <person name="Askin M."/>
            <person name="Barry K."/>
            <person name="Battaglia E."/>
            <person name="Bayram O."/>
            <person name="Benocci T."/>
            <person name="Braus-Stromeyer S.A."/>
            <person name="Caldana C."/>
            <person name="Canovas D."/>
            <person name="Cerqueira G.C."/>
            <person name="Chen F."/>
            <person name="Chen W."/>
            <person name="Choi C."/>
            <person name="Clum A."/>
            <person name="Dos Santos R.A."/>
            <person name="Damasio A.R."/>
            <person name="Diallinas G."/>
            <person name="Emri T."/>
            <person name="Fekete E."/>
            <person name="Flipphi M."/>
            <person name="Freyberg S."/>
            <person name="Gallo A."/>
            <person name="Gournas C."/>
            <person name="Habgood R."/>
            <person name="Hainaut M."/>
            <person name="Harispe M.L."/>
            <person name="Henrissat B."/>
            <person name="Hilden K.S."/>
            <person name="Hope R."/>
            <person name="Hossain A."/>
            <person name="Karabika E."/>
            <person name="Karaffa L."/>
            <person name="Karanyi Z."/>
            <person name="Krasevec N."/>
            <person name="Kuo A."/>
            <person name="Kusch H."/>
            <person name="LaButti K."/>
            <person name="Lagendijk E.L."/>
            <person name="Lapidus A."/>
            <person name="Levasseur A."/>
            <person name="Lindquist E."/>
            <person name="Lipzen A."/>
            <person name="Logrieco A.F."/>
            <person name="MacCabe A."/>
            <person name="Maekelae M.R."/>
            <person name="Malavazi I."/>
            <person name="Melin P."/>
            <person name="Meyer V."/>
            <person name="Mielnichuk N."/>
            <person name="Miskei M."/>
            <person name="Molnar A.P."/>
            <person name="Mule G."/>
            <person name="Ngan C.Y."/>
            <person name="Orejas M."/>
            <person name="Orosz E."/>
            <person name="Ouedraogo J.P."/>
            <person name="Overkamp K.M."/>
            <person name="Park H.-S."/>
            <person name="Perrone G."/>
            <person name="Piumi F."/>
            <person name="Punt P.J."/>
            <person name="Ram A.F."/>
            <person name="Ramon A."/>
            <person name="Rauscher S."/>
            <person name="Record E."/>
            <person name="Riano-Pachon D.M."/>
            <person name="Robert V."/>
            <person name="Roehrig J."/>
            <person name="Ruller R."/>
            <person name="Salamov A."/>
            <person name="Salih N.S."/>
            <person name="Samson R.A."/>
            <person name="Sandor E."/>
            <person name="Sanguinetti M."/>
            <person name="Schuetze T."/>
            <person name="Sepcic K."/>
            <person name="Shelest E."/>
            <person name="Sherlock G."/>
            <person name="Sophianopoulou V."/>
            <person name="Squina F.M."/>
            <person name="Sun H."/>
            <person name="Susca A."/>
            <person name="Todd R.B."/>
            <person name="Tsang A."/>
            <person name="Unkles S.E."/>
            <person name="van de Wiele N."/>
            <person name="van Rossen-Uffink D."/>
            <person name="Oliveira J.V."/>
            <person name="Vesth T.C."/>
            <person name="Visser J."/>
            <person name="Yu J.-H."/>
            <person name="Zhou M."/>
            <person name="Andersen M.R."/>
            <person name="Archer D.B."/>
            <person name="Baker S.E."/>
            <person name="Benoit I."/>
            <person name="Brakhage A.A."/>
            <person name="Braus G.H."/>
            <person name="Fischer R."/>
            <person name="Frisvad J.C."/>
            <person name="Goldman G.H."/>
            <person name="Houbraken J."/>
            <person name="Oakley B."/>
            <person name="Pocsi I."/>
            <person name="Scazzocchio C."/>
            <person name="Seiboth B."/>
            <person name="vanKuyk P.A."/>
            <person name="Wortman J."/>
            <person name="Dyer P.S."/>
            <person name="Grigoriev I.V."/>
        </authorList>
    </citation>
    <scope>NUCLEOTIDE SEQUENCE [LARGE SCALE GENOMIC DNA]</scope>
    <source>
        <strain evidence="11">DTO 134E9</strain>
    </source>
</reference>
<organism evidence="10 11">
    <name type="scientific">Aspergillus wentii DTO 134E9</name>
    <dbReference type="NCBI Taxonomy" id="1073089"/>
    <lineage>
        <taxon>Eukaryota</taxon>
        <taxon>Fungi</taxon>
        <taxon>Dikarya</taxon>
        <taxon>Ascomycota</taxon>
        <taxon>Pezizomycotina</taxon>
        <taxon>Eurotiomycetes</taxon>
        <taxon>Eurotiomycetidae</taxon>
        <taxon>Eurotiales</taxon>
        <taxon>Aspergillaceae</taxon>
        <taxon>Aspergillus</taxon>
        <taxon>Aspergillus subgen. Cremei</taxon>
    </lineage>
</organism>
<feature type="compositionally biased region" description="Polar residues" evidence="8">
    <location>
        <begin position="19"/>
        <end position="37"/>
    </location>
</feature>
<keyword evidence="11" id="KW-1185">Reference proteome</keyword>
<accession>A0A1L9RUZ8</accession>
<comment type="subcellular location">
    <subcellularLocation>
        <location evidence="2">Endoplasmic reticulum</location>
    </subcellularLocation>
    <subcellularLocation>
        <location evidence="3">Membrane</location>
    </subcellularLocation>
    <subcellularLocation>
        <location evidence="1">Mitochondrion</location>
    </subcellularLocation>
</comment>
<dbReference type="Proteomes" id="UP000184383">
    <property type="component" value="Unassembled WGS sequence"/>
</dbReference>
<evidence type="ECO:0000256" key="7">
    <source>
        <dbReference type="ARBA" id="ARBA00023136"/>
    </source>
</evidence>
<dbReference type="InterPro" id="IPR007751">
    <property type="entry name" value="DUF676_lipase-like"/>
</dbReference>
<dbReference type="GO" id="GO:0016020">
    <property type="term" value="C:membrane"/>
    <property type="evidence" value="ECO:0007669"/>
    <property type="project" value="UniProtKB-SubCell"/>
</dbReference>
<dbReference type="GeneID" id="63743553"/>
<name>A0A1L9RUZ8_ASPWE</name>
<dbReference type="InterPro" id="IPR029058">
    <property type="entry name" value="AB_hydrolase_fold"/>
</dbReference>
<evidence type="ECO:0000313" key="10">
    <source>
        <dbReference type="EMBL" id="OJJ38714.1"/>
    </source>
</evidence>
<keyword evidence="6" id="KW-0496">Mitochondrion</keyword>
<dbReference type="EMBL" id="KV878210">
    <property type="protein sequence ID" value="OJJ38714.1"/>
    <property type="molecule type" value="Genomic_DNA"/>
</dbReference>
<evidence type="ECO:0000313" key="11">
    <source>
        <dbReference type="Proteomes" id="UP000184383"/>
    </source>
</evidence>
<dbReference type="Pfam" id="PF05057">
    <property type="entry name" value="DUF676"/>
    <property type="match status" value="1"/>
</dbReference>
<keyword evidence="7" id="KW-0472">Membrane</keyword>
<proteinExistence type="inferred from homology"/>